<feature type="active site" evidence="6">
    <location>
        <position position="491"/>
    </location>
</feature>
<dbReference type="InterPro" id="IPR012341">
    <property type="entry name" value="6hp_glycosidase-like_sf"/>
</dbReference>
<dbReference type="Gene3D" id="2.60.40.10">
    <property type="entry name" value="Immunoglobulins"/>
    <property type="match status" value="1"/>
</dbReference>
<evidence type="ECO:0000256" key="1">
    <source>
        <dbReference type="ARBA" id="ARBA00007072"/>
    </source>
</evidence>
<dbReference type="InterPro" id="IPR004197">
    <property type="entry name" value="Cellulase_Ig-like"/>
</dbReference>
<evidence type="ECO:0000256" key="2">
    <source>
        <dbReference type="ARBA" id="ARBA00022801"/>
    </source>
</evidence>
<organism evidence="10 11">
    <name type="scientific">Spongiivirga citrea</name>
    <dbReference type="NCBI Taxonomy" id="1481457"/>
    <lineage>
        <taxon>Bacteria</taxon>
        <taxon>Pseudomonadati</taxon>
        <taxon>Bacteroidota</taxon>
        <taxon>Flavobacteriia</taxon>
        <taxon>Flavobacteriales</taxon>
        <taxon>Flavobacteriaceae</taxon>
        <taxon>Spongiivirga</taxon>
    </lineage>
</organism>
<feature type="domain" description="Cellulase Ig-like" evidence="9">
    <location>
        <begin position="29"/>
        <end position="107"/>
    </location>
</feature>
<feature type="domain" description="Glycoside hydrolase family 9" evidence="8">
    <location>
        <begin position="126"/>
        <end position="558"/>
    </location>
</feature>
<dbReference type="PROSITE" id="PS00592">
    <property type="entry name" value="GH9_2"/>
    <property type="match status" value="1"/>
</dbReference>
<keyword evidence="3 6" id="KW-0119">Carbohydrate metabolism</keyword>
<protein>
    <recommendedName>
        <fullName evidence="7">Endoglucanase</fullName>
        <ecNumber evidence="7">3.2.1.4</ecNumber>
    </recommendedName>
</protein>
<dbReference type="SUPFAM" id="SSF48208">
    <property type="entry name" value="Six-hairpin glycosidases"/>
    <property type="match status" value="1"/>
</dbReference>
<evidence type="ECO:0000256" key="7">
    <source>
        <dbReference type="RuleBase" id="RU361166"/>
    </source>
</evidence>
<dbReference type="GO" id="GO:0008810">
    <property type="term" value="F:cellulase activity"/>
    <property type="evidence" value="ECO:0007669"/>
    <property type="project" value="UniProtKB-EC"/>
</dbReference>
<dbReference type="EMBL" id="JAABOQ010000008">
    <property type="protein sequence ID" value="NER19012.1"/>
    <property type="molecule type" value="Genomic_DNA"/>
</dbReference>
<comment type="caution">
    <text evidence="10">The sequence shown here is derived from an EMBL/GenBank/DDBJ whole genome shotgun (WGS) entry which is preliminary data.</text>
</comment>
<dbReference type="InterPro" id="IPR014756">
    <property type="entry name" value="Ig_E-set"/>
</dbReference>
<sequence>MKYLFHLVCCFFLVASCQQPLPEIDNSKADSIRINQVGYYPNAPKKAVIVEGDNTSKFQLIDLANNKSVFEGELSTLQKWDLAGETVQIADFSTFSVPGSYRLYVENLGYSHAFDINNNILDESARAVIKALYYQRASTDLPEKHAGKWHRKAGHPDNNVSFHPSTNKEGTMDGWGGWYDAGDFGKYVVNGSYPLGQMLTLHEQYPDFHKDNTLNIPESGNGNSDLLDELKYEMNWLLRMQDHDGGVFFKLTTKRFTGMILPEKATEERFIIGKSTTATLDFAAVAAKMAQAFKEIDSAYSNTCMSAAIKAYNWAKKNPEIAYKNPENVVTGEYGDSDFSQEFYWAAAELYLTTQQESYLEDIRSSKVDFSFKPGESWANHMHYIGAIALIDHLEDGPLKTKLETELVLAADELVELTEKTAYFQPLSDFQWGSNSDIFNTAMIVANAYRITKKPIYLKTVQEIADYVFGKNATAYSFVTGFGDKTPMFIHHRQSAGDEVLEPVPGFISGGPNSRKQDKNEVTYPNNEAPMKAWADDEASYASNEICLNWNSAAVYVLGFLANESN</sequence>
<dbReference type="PROSITE" id="PS51257">
    <property type="entry name" value="PROKAR_LIPOPROTEIN"/>
    <property type="match status" value="1"/>
</dbReference>
<dbReference type="CDD" id="cd02850">
    <property type="entry name" value="E_set_Cellulase_N"/>
    <property type="match status" value="1"/>
</dbReference>
<evidence type="ECO:0000256" key="5">
    <source>
        <dbReference type="ARBA" id="ARBA00023326"/>
    </source>
</evidence>
<evidence type="ECO:0000259" key="8">
    <source>
        <dbReference type="Pfam" id="PF00759"/>
    </source>
</evidence>
<evidence type="ECO:0000313" key="11">
    <source>
        <dbReference type="Proteomes" id="UP000474296"/>
    </source>
</evidence>
<name>A0A6M0CMW9_9FLAO</name>
<keyword evidence="7" id="KW-0136">Cellulose degradation</keyword>
<reference evidence="10 11" key="1">
    <citation type="submission" date="2020-01" db="EMBL/GenBank/DDBJ databases">
        <title>Spongiivirga citrea KCTC 32990T.</title>
        <authorList>
            <person name="Wang G."/>
        </authorList>
    </citation>
    <scope>NUCLEOTIDE SEQUENCE [LARGE SCALE GENOMIC DNA]</scope>
    <source>
        <strain evidence="10 11">KCTC 32990</strain>
    </source>
</reference>
<dbReference type="AlphaFoldDB" id="A0A6M0CMW9"/>
<gene>
    <name evidence="10" type="ORF">GWK10_17490</name>
</gene>
<dbReference type="Proteomes" id="UP000474296">
    <property type="component" value="Unassembled WGS sequence"/>
</dbReference>
<dbReference type="SUPFAM" id="SSF81296">
    <property type="entry name" value="E set domains"/>
    <property type="match status" value="1"/>
</dbReference>
<accession>A0A6M0CMW9</accession>
<keyword evidence="11" id="KW-1185">Reference proteome</keyword>
<evidence type="ECO:0000256" key="4">
    <source>
        <dbReference type="ARBA" id="ARBA00023295"/>
    </source>
</evidence>
<dbReference type="InterPro" id="IPR013783">
    <property type="entry name" value="Ig-like_fold"/>
</dbReference>
<comment type="similarity">
    <text evidence="1 6 7">Belongs to the glycosyl hydrolase 9 (cellulase E) family.</text>
</comment>
<dbReference type="GO" id="GO:0030245">
    <property type="term" value="P:cellulose catabolic process"/>
    <property type="evidence" value="ECO:0007669"/>
    <property type="project" value="UniProtKB-KW"/>
</dbReference>
<evidence type="ECO:0000313" key="10">
    <source>
        <dbReference type="EMBL" id="NER19012.1"/>
    </source>
</evidence>
<evidence type="ECO:0000256" key="3">
    <source>
        <dbReference type="ARBA" id="ARBA00023277"/>
    </source>
</evidence>
<comment type="catalytic activity">
    <reaction evidence="7">
        <text>Endohydrolysis of (1-&gt;4)-beta-D-glucosidic linkages in cellulose, lichenin and cereal beta-D-glucans.</text>
        <dbReference type="EC" id="3.2.1.4"/>
    </reaction>
</comment>
<dbReference type="EC" id="3.2.1.4" evidence="7"/>
<dbReference type="InterPro" id="IPR008928">
    <property type="entry name" value="6-hairpin_glycosidase_sf"/>
</dbReference>
<dbReference type="Pfam" id="PF00759">
    <property type="entry name" value="Glyco_hydro_9"/>
    <property type="match status" value="1"/>
</dbReference>
<dbReference type="InterPro" id="IPR001701">
    <property type="entry name" value="Glyco_hydro_9"/>
</dbReference>
<evidence type="ECO:0000259" key="9">
    <source>
        <dbReference type="Pfam" id="PF02927"/>
    </source>
</evidence>
<dbReference type="InterPro" id="IPR018221">
    <property type="entry name" value="Glyco_hydro_9_His_AS"/>
</dbReference>
<keyword evidence="4 6" id="KW-0326">Glycosidase</keyword>
<dbReference type="PANTHER" id="PTHR22298">
    <property type="entry name" value="ENDO-1,4-BETA-GLUCANASE"/>
    <property type="match status" value="1"/>
</dbReference>
<keyword evidence="5 6" id="KW-0624">Polysaccharide degradation</keyword>
<keyword evidence="2 6" id="KW-0378">Hydrolase</keyword>
<dbReference type="RefSeq" id="WP_164033694.1">
    <property type="nucleotide sequence ID" value="NZ_JAABOQ010000008.1"/>
</dbReference>
<dbReference type="Gene3D" id="1.50.10.10">
    <property type="match status" value="1"/>
</dbReference>
<dbReference type="Pfam" id="PF02927">
    <property type="entry name" value="CelD_N"/>
    <property type="match status" value="1"/>
</dbReference>
<evidence type="ECO:0000256" key="6">
    <source>
        <dbReference type="PROSITE-ProRule" id="PRU10059"/>
    </source>
</evidence>
<proteinExistence type="inferred from homology"/>